<reference evidence="2 3" key="1">
    <citation type="submission" date="2019-12" db="EMBL/GenBank/DDBJ databases">
        <title>Genomic-based taxomic classification of the family Erythrobacteraceae.</title>
        <authorList>
            <person name="Xu L."/>
        </authorList>
    </citation>
    <scope>NUCLEOTIDE SEQUENCE [LARGE SCALE GENOMIC DNA]</scope>
    <source>
        <strain evidence="2 3">LMG 29518</strain>
    </source>
</reference>
<proteinExistence type="predicted"/>
<accession>A0A6I4T3R8</accession>
<dbReference type="Gene3D" id="1.25.40.10">
    <property type="entry name" value="Tetratricopeptide repeat domain"/>
    <property type="match status" value="1"/>
</dbReference>
<dbReference type="Proteomes" id="UP000438476">
    <property type="component" value="Unassembled WGS sequence"/>
</dbReference>
<dbReference type="RefSeq" id="WP_160735279.1">
    <property type="nucleotide sequence ID" value="NZ_WTYT01000001.1"/>
</dbReference>
<name>A0A6I4T3R8_9SPHN</name>
<dbReference type="EMBL" id="WTYT01000001">
    <property type="protein sequence ID" value="MXO64902.1"/>
    <property type="molecule type" value="Genomic_DNA"/>
</dbReference>
<comment type="caution">
    <text evidence="2">The sequence shown here is derived from an EMBL/GenBank/DDBJ whole genome shotgun (WGS) entry which is preliminary data.</text>
</comment>
<dbReference type="Pfam" id="PF13428">
    <property type="entry name" value="TPR_14"/>
    <property type="match status" value="1"/>
</dbReference>
<dbReference type="OrthoDB" id="7390129at2"/>
<evidence type="ECO:0000256" key="1">
    <source>
        <dbReference type="SAM" id="MobiDB-lite"/>
    </source>
</evidence>
<protein>
    <submittedName>
        <fullName evidence="2">Cytochrome C biosynthesis protein</fullName>
    </submittedName>
</protein>
<organism evidence="2 3">
    <name type="scientific">Altericroceibacterium endophyticum</name>
    <dbReference type="NCBI Taxonomy" id="1808508"/>
    <lineage>
        <taxon>Bacteria</taxon>
        <taxon>Pseudomonadati</taxon>
        <taxon>Pseudomonadota</taxon>
        <taxon>Alphaproteobacteria</taxon>
        <taxon>Sphingomonadales</taxon>
        <taxon>Erythrobacteraceae</taxon>
        <taxon>Altericroceibacterium</taxon>
    </lineage>
</organism>
<evidence type="ECO:0000313" key="2">
    <source>
        <dbReference type="EMBL" id="MXO64902.1"/>
    </source>
</evidence>
<feature type="region of interest" description="Disordered" evidence="1">
    <location>
        <begin position="213"/>
        <end position="236"/>
    </location>
</feature>
<feature type="compositionally biased region" description="Polar residues" evidence="1">
    <location>
        <begin position="221"/>
        <end position="230"/>
    </location>
</feature>
<keyword evidence="3" id="KW-1185">Reference proteome</keyword>
<evidence type="ECO:0000313" key="3">
    <source>
        <dbReference type="Proteomes" id="UP000438476"/>
    </source>
</evidence>
<dbReference type="SUPFAM" id="SSF48452">
    <property type="entry name" value="TPR-like"/>
    <property type="match status" value="1"/>
</dbReference>
<gene>
    <name evidence="2" type="ORF">GRI91_03940</name>
</gene>
<sequence length="236" mass="25409">MTWIMVIGLAALAFAAMVFLFRIPKALWTSVLAVLVLGLAGYAAQGQPNMPGAPTAARADEKGDGWALVEARKRILGVEDQQGAQGLILADAMMRKGQYANAADALHSFLRDNPDSVEGWTALGNALVEHAEGTLSPAALYAFNKAEEADPDTLAPGFFIGATYIRQGELIEGREIWARTLDLAPADAPWRDQLQARLDELDMLMRRIAAMAEEQSAAAQPETSPETSFVPQGDEQ</sequence>
<dbReference type="AlphaFoldDB" id="A0A6I4T3R8"/>
<dbReference type="InterPro" id="IPR011990">
    <property type="entry name" value="TPR-like_helical_dom_sf"/>
</dbReference>